<organism evidence="1 2">
    <name type="scientific">Tardiphaga robiniae</name>
    <dbReference type="NCBI Taxonomy" id="943830"/>
    <lineage>
        <taxon>Bacteria</taxon>
        <taxon>Pseudomonadati</taxon>
        <taxon>Pseudomonadota</taxon>
        <taxon>Alphaproteobacteria</taxon>
        <taxon>Hyphomicrobiales</taxon>
        <taxon>Nitrobacteraceae</taxon>
        <taxon>Tardiphaga</taxon>
    </lineage>
</organism>
<accession>A0A7G6U2B9</accession>
<dbReference type="RefSeq" id="WP_184511993.1">
    <property type="nucleotide sequence ID" value="NZ_CP050292.1"/>
</dbReference>
<sequence>MGWLQISTTVLAASALATEAVAQRSKLTAADLRCYSDQSCRELIGLKVWGARNISELCEEVNPVGRCRKLPVGTAMTIEAVTGTGLLDTFFLMKLADGRTGFVRTANAHLLTLVDPKPAQEAAKKRQIETTEKAKEQEAADAATLAATPKADLDKGCILAAAERLPRIPGIQIGATKTADLPVEYKPSPGVYMTMVEIAAKAAGQDATYSFLCAKSVRGPTLVTPLSQR</sequence>
<protein>
    <submittedName>
        <fullName evidence="1">Uncharacterized protein</fullName>
    </submittedName>
</protein>
<evidence type="ECO:0000313" key="2">
    <source>
        <dbReference type="Proteomes" id="UP000515291"/>
    </source>
</evidence>
<dbReference type="AlphaFoldDB" id="A0A7G6U2B9"/>
<name>A0A7G6U2B9_9BRAD</name>
<proteinExistence type="predicted"/>
<dbReference type="EMBL" id="CP050292">
    <property type="protein sequence ID" value="QND73151.1"/>
    <property type="molecule type" value="Genomic_DNA"/>
</dbReference>
<dbReference type="Proteomes" id="UP000515291">
    <property type="component" value="Chromosome"/>
</dbReference>
<evidence type="ECO:0000313" key="1">
    <source>
        <dbReference type="EMBL" id="QND73151.1"/>
    </source>
</evidence>
<dbReference type="KEGG" id="trb:HB776_19515"/>
<reference evidence="2" key="1">
    <citation type="journal article" date="2020" name="Mol. Plant Microbe">
        <title>Rhizobial microsymbionts of the narrowly endemic Oxytropis species growing in Kamchatka are characterized by significant genetic diversity and possess a set of genes that are associated with T3SS and T6SS secretion systems and can affect the development of symbiosis.</title>
        <authorList>
            <person name="Safronova V."/>
            <person name="Guro P."/>
            <person name="Sazanova A."/>
            <person name="Kuznetsova I."/>
            <person name="Belimov A."/>
            <person name="Yakubov V."/>
            <person name="Chirak E."/>
            <person name="Afonin A."/>
            <person name="Gogolev Y."/>
            <person name="Andronov E."/>
            <person name="Tikhonovich I."/>
        </authorList>
    </citation>
    <scope>NUCLEOTIDE SEQUENCE [LARGE SCALE GENOMIC DNA]</scope>
    <source>
        <strain evidence="2">581</strain>
    </source>
</reference>
<gene>
    <name evidence="1" type="ORF">HB776_19515</name>
</gene>